<evidence type="ECO:0000259" key="17">
    <source>
        <dbReference type="PROSITE" id="PS51379"/>
    </source>
</evidence>
<evidence type="ECO:0000256" key="14">
    <source>
        <dbReference type="ARBA" id="ARBA00023136"/>
    </source>
</evidence>
<dbReference type="PRINTS" id="PR00368">
    <property type="entry name" value="FADPNR"/>
</dbReference>
<comment type="cofactor">
    <cofactor evidence="1">
        <name>FAD</name>
        <dbReference type="ChEBI" id="CHEBI:57692"/>
    </cofactor>
</comment>
<dbReference type="InterPro" id="IPR011280">
    <property type="entry name" value="Succ_DH/Fum_Rdt_flav_su"/>
</dbReference>
<evidence type="ECO:0000256" key="11">
    <source>
        <dbReference type="ARBA" id="ARBA00022982"/>
    </source>
</evidence>
<name>A0A2B4S1N3_STYPI</name>
<comment type="subcellular location">
    <subcellularLocation>
        <location evidence="2">Cell membrane</location>
        <topology evidence="2">Peripheral membrane protein</topology>
        <orientation evidence="2">Cytoplasmic side</orientation>
    </subcellularLocation>
</comment>
<dbReference type="InterPro" id="IPR001041">
    <property type="entry name" value="2Fe-2S_ferredoxin-type"/>
</dbReference>
<dbReference type="Gene3D" id="1.20.58.100">
    <property type="entry name" value="Fumarate reductase/succinate dehydrogenase flavoprotein-like, C-terminal domain"/>
    <property type="match status" value="1"/>
</dbReference>
<dbReference type="InterPro" id="IPR003953">
    <property type="entry name" value="FAD-dep_OxRdtase_2_FAD-bd"/>
</dbReference>
<dbReference type="GO" id="GO:0009061">
    <property type="term" value="P:anaerobic respiration"/>
    <property type="evidence" value="ECO:0007669"/>
    <property type="project" value="TreeGrafter"/>
</dbReference>
<keyword evidence="11" id="KW-0249">Electron transport</keyword>
<dbReference type="GO" id="GO:0005886">
    <property type="term" value="C:plasma membrane"/>
    <property type="evidence" value="ECO:0007669"/>
    <property type="project" value="UniProtKB-SubCell"/>
</dbReference>
<comment type="pathway">
    <text evidence="3">Carbohydrate metabolism; tricarboxylic acid cycle.</text>
</comment>
<dbReference type="CDD" id="cd00207">
    <property type="entry name" value="fer2"/>
    <property type="match status" value="1"/>
</dbReference>
<keyword evidence="14" id="KW-0472">Membrane</keyword>
<dbReference type="SUPFAM" id="SSF46548">
    <property type="entry name" value="alpha-helical ferredoxin"/>
    <property type="match status" value="1"/>
</dbReference>
<dbReference type="InterPro" id="IPR012675">
    <property type="entry name" value="Beta-grasp_dom_sf"/>
</dbReference>
<dbReference type="NCBIfam" id="NF005749">
    <property type="entry name" value="PRK07573.1"/>
    <property type="match status" value="1"/>
</dbReference>
<evidence type="ECO:0000256" key="16">
    <source>
        <dbReference type="PIRSR" id="PIRSR630664-50"/>
    </source>
</evidence>
<dbReference type="FunFam" id="3.50.50.60:FF:000009">
    <property type="entry name" value="Succinate dehydrogenase flavoprotein subunit"/>
    <property type="match status" value="1"/>
</dbReference>
<dbReference type="GO" id="GO:0051537">
    <property type="term" value="F:2 iron, 2 sulfur cluster binding"/>
    <property type="evidence" value="ECO:0007669"/>
    <property type="project" value="UniProtKB-KW"/>
</dbReference>
<dbReference type="Gene3D" id="1.10.1060.10">
    <property type="entry name" value="Alpha-helical ferredoxin"/>
    <property type="match status" value="1"/>
</dbReference>
<evidence type="ECO:0000256" key="6">
    <source>
        <dbReference type="ARBA" id="ARBA00022448"/>
    </source>
</evidence>
<dbReference type="Pfam" id="PF13183">
    <property type="entry name" value="Fer4_8"/>
    <property type="match status" value="1"/>
</dbReference>
<dbReference type="SUPFAM" id="SSF56425">
    <property type="entry name" value="Succinate dehydrogenase/fumarate reductase flavoprotein, catalytic domain"/>
    <property type="match status" value="1"/>
</dbReference>
<evidence type="ECO:0000256" key="3">
    <source>
        <dbReference type="ARBA" id="ARBA00005163"/>
    </source>
</evidence>
<feature type="active site" description="Proton acceptor" evidence="16">
    <location>
        <position position="338"/>
    </location>
</feature>
<evidence type="ECO:0000256" key="12">
    <source>
        <dbReference type="ARBA" id="ARBA00023002"/>
    </source>
</evidence>
<dbReference type="InterPro" id="IPR006058">
    <property type="entry name" value="2Fe2S_fd_BS"/>
</dbReference>
<dbReference type="SUPFAM" id="SSF54292">
    <property type="entry name" value="2Fe-2S ferredoxin-like"/>
    <property type="match status" value="1"/>
</dbReference>
<dbReference type="GO" id="GO:0050660">
    <property type="term" value="F:flavin adenine dinucleotide binding"/>
    <property type="evidence" value="ECO:0007669"/>
    <property type="project" value="TreeGrafter"/>
</dbReference>
<dbReference type="Pfam" id="PF02910">
    <property type="entry name" value="Succ_DH_flav_C"/>
    <property type="match status" value="1"/>
</dbReference>
<dbReference type="OrthoDB" id="8300052at2759"/>
<dbReference type="PROSITE" id="PS00197">
    <property type="entry name" value="2FE2S_FER_1"/>
    <property type="match status" value="1"/>
</dbReference>
<sequence>MAILDAKIPEGPIKDKWTNHKNKINLVNPANKRLIDVIVVGTGLAGGSASATLAELGYNVKAFAYQDSPRRAHSIAAQGGINAAKNYQGDGDSAYRLFYDTVKGGDYRSREANVHRLAEVSANIIDQCVAQGVPFARDYGGLLDNRSFGGVLVSRTFYAKGQTGQQLLLGAYSAMNRQIARGKIQMYNRHEMLDVVLVNGKARGIIARNLITGEIERHSAHAVVIASGGYGNVYFLSTNAMGSNTTAAWKSHKRGAFFANPCYTQIHPTCIPRSGDYQSKLTLMSESLRNDGRIWVPKHKDDAIAIREGRLKPTELKEEDRDYYLERRYPAFGNLVPRDVASRATKERCDAGYGVNATGEAVYLDFASAIVRYGKEQAKIKGIDPTESNVYKLGKAVVEAKYGNLFQMYEKIVDENPYETPMMIYPATHYTMGGIWVDYNLMTTVEGLYAIGEANFSDHGANRLGASALMQGLADGYFVLPYTIGDYLSDEIRTGPIANDTPEFLAAEKEVKERLDFFVNNDGNRSVDYYHKKLGKIMWDKVGMSRNEKGLKEAMQEIKALREDFWQNVTVPGTANEMNIELEKAGRVADFLELGELFAKDALDREESCGGHFREESVELDGLQKGEAKRDDKNYAPKDKGEMKTYQVSEISEHMSFLEMMDVLNERLIAKGEDPVAFDHDCREGICGMCSMYINGEAHGPDRGITTCQLHMRMFKDGDTIYIEPWRARAFPVIKDLVVDRTSFDRIQQAGGFISVNTSGNTQDANAIPIAKENADKAMDAATCIGCGACVATCKNGSAMLFVGAKVSQYALLPQGKVEAATRVENMVKQMDAEGFGNCTNTGACEVECPKGISLENIARMNRELLKASF</sequence>
<evidence type="ECO:0000256" key="4">
    <source>
        <dbReference type="ARBA" id="ARBA00008040"/>
    </source>
</evidence>
<gene>
    <name evidence="18" type="primary">sdhA</name>
    <name evidence="18" type="ORF">AWC38_SpisGene13032</name>
</gene>
<dbReference type="STRING" id="50429.A0A2B4S1N3"/>
<evidence type="ECO:0000256" key="15">
    <source>
        <dbReference type="ARBA" id="ARBA00049220"/>
    </source>
</evidence>
<proteinExistence type="inferred from homology"/>
<comment type="caution">
    <text evidence="18">The sequence shown here is derived from an EMBL/GenBank/DDBJ whole genome shotgun (WGS) entry which is preliminary data.</text>
</comment>
<evidence type="ECO:0000256" key="10">
    <source>
        <dbReference type="ARBA" id="ARBA00022827"/>
    </source>
</evidence>
<feature type="domain" description="4Fe-4S ferredoxin-type" evidence="17">
    <location>
        <begin position="775"/>
        <end position="805"/>
    </location>
</feature>
<keyword evidence="8" id="KW-0285">Flavoprotein</keyword>
<dbReference type="Pfam" id="PF00890">
    <property type="entry name" value="FAD_binding_2"/>
    <property type="match status" value="1"/>
</dbReference>
<dbReference type="EC" id="1.3.5.1" evidence="5"/>
<dbReference type="SUPFAM" id="SSF46977">
    <property type="entry name" value="Succinate dehydrogenase/fumarate reductase flavoprotein C-terminal domain"/>
    <property type="match status" value="1"/>
</dbReference>
<protein>
    <recommendedName>
        <fullName evidence="5">succinate dehydrogenase</fullName>
        <ecNumber evidence="5">1.3.5.1</ecNumber>
    </recommendedName>
</protein>
<dbReference type="Gene3D" id="3.10.20.30">
    <property type="match status" value="1"/>
</dbReference>
<evidence type="ECO:0000256" key="8">
    <source>
        <dbReference type="ARBA" id="ARBA00022630"/>
    </source>
</evidence>
<dbReference type="PANTHER" id="PTHR11632:SF53">
    <property type="entry name" value="SUCCINATE DEHYDROGENASE FLAVOPROTEIN SUBUNIT"/>
    <property type="match status" value="1"/>
</dbReference>
<keyword evidence="10" id="KW-0274">FAD</keyword>
<keyword evidence="9" id="KW-0479">Metal-binding</keyword>
<dbReference type="InterPro" id="IPR009051">
    <property type="entry name" value="Helical_ferredxn"/>
</dbReference>
<dbReference type="InterPro" id="IPR027477">
    <property type="entry name" value="Succ_DH/fumarate_Rdtase_cat_sf"/>
</dbReference>
<dbReference type="InterPro" id="IPR036010">
    <property type="entry name" value="2Fe-2S_ferredoxin-like_sf"/>
</dbReference>
<evidence type="ECO:0000256" key="5">
    <source>
        <dbReference type="ARBA" id="ARBA00012792"/>
    </source>
</evidence>
<dbReference type="NCBIfam" id="NF005746">
    <property type="entry name" value="PRK07570.1"/>
    <property type="match status" value="1"/>
</dbReference>
<dbReference type="GO" id="GO:0008177">
    <property type="term" value="F:succinate dehydrogenase (quinone) activity"/>
    <property type="evidence" value="ECO:0007669"/>
    <property type="project" value="UniProtKB-EC"/>
</dbReference>
<dbReference type="Gene3D" id="3.90.700.10">
    <property type="entry name" value="Succinate dehydrogenase/fumarate reductase flavoprotein, catalytic domain"/>
    <property type="match status" value="1"/>
</dbReference>
<dbReference type="InterPro" id="IPR036188">
    <property type="entry name" value="FAD/NAD-bd_sf"/>
</dbReference>
<evidence type="ECO:0000256" key="9">
    <source>
        <dbReference type="ARBA" id="ARBA00022714"/>
    </source>
</evidence>
<keyword evidence="7" id="KW-1003">Cell membrane</keyword>
<evidence type="ECO:0000256" key="2">
    <source>
        <dbReference type="ARBA" id="ARBA00004413"/>
    </source>
</evidence>
<dbReference type="InterPro" id="IPR037099">
    <property type="entry name" value="Fum_R/Succ_DH_flav-like_C_sf"/>
</dbReference>
<dbReference type="NCBIfam" id="TIGR01811">
    <property type="entry name" value="sdhA_Bsu"/>
    <property type="match status" value="1"/>
</dbReference>
<evidence type="ECO:0000256" key="7">
    <source>
        <dbReference type="ARBA" id="ARBA00022475"/>
    </source>
</evidence>
<dbReference type="Gene3D" id="3.50.50.60">
    <property type="entry name" value="FAD/NAD(P)-binding domain"/>
    <property type="match status" value="1"/>
</dbReference>
<dbReference type="GO" id="GO:0009055">
    <property type="term" value="F:electron transfer activity"/>
    <property type="evidence" value="ECO:0007669"/>
    <property type="project" value="InterPro"/>
</dbReference>
<comment type="similarity">
    <text evidence="4">Belongs to the FAD-dependent oxidoreductase 2 family. FRD/SDH subfamily.</text>
</comment>
<dbReference type="AlphaFoldDB" id="A0A2B4S1N3"/>
<dbReference type="PANTHER" id="PTHR11632">
    <property type="entry name" value="SUCCINATE DEHYDROGENASE 2 FLAVOPROTEIN SUBUNIT"/>
    <property type="match status" value="1"/>
</dbReference>
<keyword evidence="13" id="KW-0411">Iron-sulfur</keyword>
<dbReference type="SUPFAM" id="SSF51905">
    <property type="entry name" value="FAD/NAD(P)-binding domain"/>
    <property type="match status" value="1"/>
</dbReference>
<organism evidence="18">
    <name type="scientific">Stylophora pistillata</name>
    <name type="common">Smooth cauliflower coral</name>
    <dbReference type="NCBI Taxonomy" id="50429"/>
    <lineage>
        <taxon>Eukaryota</taxon>
        <taxon>Metazoa</taxon>
        <taxon>Cnidaria</taxon>
        <taxon>Anthozoa</taxon>
        <taxon>Hexacorallia</taxon>
        <taxon>Scleractinia</taxon>
        <taxon>Astrocoeniina</taxon>
        <taxon>Pocilloporidae</taxon>
        <taxon>Stylophora</taxon>
    </lineage>
</organism>
<reference evidence="18" key="1">
    <citation type="journal article" date="2017" name="J. ISSAAS">
        <title>Comparative analysis of the genomes of Stylophora pistillata and Acropora digitifera provides evidence for extensive differences between species of corals.</title>
        <authorList>
            <person name="Voolstra C.R."/>
            <person name="Li Y."/>
            <person name="Liew Y.J."/>
            <person name="Baumgarten S."/>
            <person name="Zoccola D."/>
            <person name="Flot J.-F."/>
            <person name="Tambutte S."/>
            <person name="Allemand D."/>
            <person name="Aranda M."/>
        </authorList>
    </citation>
    <scope>NUCLEOTIDE SEQUENCE</scope>
    <source>
        <strain evidence="18">CSM Monaco</strain>
        <tissue evidence="18">Whole animal</tissue>
    </source>
</reference>
<dbReference type="InterPro" id="IPR015939">
    <property type="entry name" value="Fum_Rdtase/Succ_DH_flav-like_C"/>
</dbReference>
<dbReference type="PROSITE" id="PS51379">
    <property type="entry name" value="4FE4S_FER_2"/>
    <property type="match status" value="1"/>
</dbReference>
<comment type="catalytic activity">
    <reaction evidence="15">
        <text>a quinone + succinate = fumarate + a quinol</text>
        <dbReference type="Rhea" id="RHEA:40523"/>
        <dbReference type="ChEBI" id="CHEBI:24646"/>
        <dbReference type="ChEBI" id="CHEBI:29806"/>
        <dbReference type="ChEBI" id="CHEBI:30031"/>
        <dbReference type="ChEBI" id="CHEBI:132124"/>
        <dbReference type="EC" id="1.3.5.1"/>
    </reaction>
</comment>
<evidence type="ECO:0000256" key="1">
    <source>
        <dbReference type="ARBA" id="ARBA00001974"/>
    </source>
</evidence>
<keyword evidence="12" id="KW-0560">Oxidoreductase</keyword>
<dbReference type="InterPro" id="IPR030664">
    <property type="entry name" value="SdhA/FrdA/AprA"/>
</dbReference>
<dbReference type="InterPro" id="IPR017896">
    <property type="entry name" value="4Fe4S_Fe-S-bd"/>
</dbReference>
<dbReference type="FunFam" id="1.20.58.100:FF:000003">
    <property type="entry name" value="Succinate dehydrogenase flavoprotein subunit"/>
    <property type="match status" value="1"/>
</dbReference>
<evidence type="ECO:0000256" key="13">
    <source>
        <dbReference type="ARBA" id="ARBA00023014"/>
    </source>
</evidence>
<evidence type="ECO:0000313" key="18">
    <source>
        <dbReference type="EMBL" id="PFX22468.1"/>
    </source>
</evidence>
<dbReference type="EMBL" id="LSMT01000239">
    <property type="protein sequence ID" value="PFX22468.1"/>
    <property type="molecule type" value="Genomic_DNA"/>
</dbReference>
<accession>A0A2B4S1N3</accession>
<keyword evidence="9" id="KW-0408">Iron</keyword>
<keyword evidence="9" id="KW-0001">2Fe-2S</keyword>
<keyword evidence="6" id="KW-0813">Transport</keyword>